<protein>
    <submittedName>
        <fullName evidence="2">EAL domain-containing protein (Putative c-di-GMP-specific phosphodiesterase class I)</fullName>
    </submittedName>
</protein>
<name>A0ABV2QM99_9MICO</name>
<reference evidence="2 3" key="1">
    <citation type="submission" date="2024-06" db="EMBL/GenBank/DDBJ databases">
        <title>Sorghum-associated microbial communities from plants grown in Nebraska, USA.</title>
        <authorList>
            <person name="Schachtman D."/>
        </authorList>
    </citation>
    <scope>NUCLEOTIDE SEQUENCE [LARGE SCALE GENOMIC DNA]</scope>
    <source>
        <strain evidence="2 3">2857</strain>
    </source>
</reference>
<evidence type="ECO:0000313" key="2">
    <source>
        <dbReference type="EMBL" id="MET4582179.1"/>
    </source>
</evidence>
<dbReference type="InterPro" id="IPR035919">
    <property type="entry name" value="EAL_sf"/>
</dbReference>
<keyword evidence="3" id="KW-1185">Reference proteome</keyword>
<dbReference type="EMBL" id="JBEPSJ010000001">
    <property type="protein sequence ID" value="MET4582179.1"/>
    <property type="molecule type" value="Genomic_DNA"/>
</dbReference>
<dbReference type="CDD" id="cd01948">
    <property type="entry name" value="EAL"/>
    <property type="match status" value="1"/>
</dbReference>
<organism evidence="2 3">
    <name type="scientific">Conyzicola nivalis</name>
    <dbReference type="NCBI Taxonomy" id="1477021"/>
    <lineage>
        <taxon>Bacteria</taxon>
        <taxon>Bacillati</taxon>
        <taxon>Actinomycetota</taxon>
        <taxon>Actinomycetes</taxon>
        <taxon>Micrococcales</taxon>
        <taxon>Microbacteriaceae</taxon>
        <taxon>Conyzicola</taxon>
    </lineage>
</organism>
<feature type="domain" description="EAL" evidence="1">
    <location>
        <begin position="1"/>
        <end position="249"/>
    </location>
</feature>
<dbReference type="Gene3D" id="3.20.20.450">
    <property type="entry name" value="EAL domain"/>
    <property type="match status" value="1"/>
</dbReference>
<dbReference type="Pfam" id="PF00563">
    <property type="entry name" value="EAL"/>
    <property type="match status" value="1"/>
</dbReference>
<evidence type="ECO:0000259" key="1">
    <source>
        <dbReference type="PROSITE" id="PS50883"/>
    </source>
</evidence>
<sequence length="249" mass="26834">MNLASDLTGAVTRGEIAAVFQPQIDMRTGVIVAVEALARWNHPQLGSIAPTTFIPIAEEHQLIAEIGDFMLDEGCRCAELWNASGARIEVAVNVSPAQLLTTDFLDRIRTNLTRRHLSAGSLTIEITESLPVADEPEVLRLLDELGDLGLGISVDDFGTGYASVERLLALPATELKLDQSLVQVAGSPPPYVVAAIRVAHENGLRVVAEGIENEEQFVRARDLGCDRAQGYLFSRPASEEEIGRVLAGV</sequence>
<comment type="caution">
    <text evidence="2">The sequence shown here is derived from an EMBL/GenBank/DDBJ whole genome shotgun (WGS) entry which is preliminary data.</text>
</comment>
<accession>A0ABV2QM99</accession>
<dbReference type="PANTHER" id="PTHR33121:SF70">
    <property type="entry name" value="SIGNALING PROTEIN YKOW"/>
    <property type="match status" value="1"/>
</dbReference>
<dbReference type="SUPFAM" id="SSF141868">
    <property type="entry name" value="EAL domain-like"/>
    <property type="match status" value="1"/>
</dbReference>
<dbReference type="InterPro" id="IPR050706">
    <property type="entry name" value="Cyclic-di-GMP_PDE-like"/>
</dbReference>
<dbReference type="SMART" id="SM00052">
    <property type="entry name" value="EAL"/>
    <property type="match status" value="1"/>
</dbReference>
<evidence type="ECO:0000313" key="3">
    <source>
        <dbReference type="Proteomes" id="UP001549257"/>
    </source>
</evidence>
<dbReference type="PANTHER" id="PTHR33121">
    <property type="entry name" value="CYCLIC DI-GMP PHOSPHODIESTERASE PDEF"/>
    <property type="match status" value="1"/>
</dbReference>
<dbReference type="InterPro" id="IPR001633">
    <property type="entry name" value="EAL_dom"/>
</dbReference>
<dbReference type="RefSeq" id="WP_354024326.1">
    <property type="nucleotide sequence ID" value="NZ_JBEPSJ010000001.1"/>
</dbReference>
<proteinExistence type="predicted"/>
<dbReference type="Proteomes" id="UP001549257">
    <property type="component" value="Unassembled WGS sequence"/>
</dbReference>
<gene>
    <name evidence="2" type="ORF">ABIE21_001669</name>
</gene>
<dbReference type="PROSITE" id="PS50883">
    <property type="entry name" value="EAL"/>
    <property type="match status" value="1"/>
</dbReference>